<proteinExistence type="predicted"/>
<evidence type="ECO:0000259" key="1">
    <source>
        <dbReference type="Pfam" id="PF12867"/>
    </source>
</evidence>
<dbReference type="InterPro" id="IPR024775">
    <property type="entry name" value="DinB-like"/>
</dbReference>
<comment type="caution">
    <text evidence="2">The sequence shown here is derived from an EMBL/GenBank/DDBJ whole genome shotgun (WGS) entry which is preliminary data.</text>
</comment>
<dbReference type="Gene3D" id="1.20.120.450">
    <property type="entry name" value="dinb family like domain"/>
    <property type="match status" value="1"/>
</dbReference>
<dbReference type="EMBL" id="JAMKBJ010000012">
    <property type="protein sequence ID" value="MCZ8538055.1"/>
    <property type="molecule type" value="Genomic_DNA"/>
</dbReference>
<gene>
    <name evidence="2" type="ORF">M9R32_12740</name>
</gene>
<organism evidence="2 3">
    <name type="scientific">Paenisporosarcina quisquiliarum</name>
    <dbReference type="NCBI Taxonomy" id="365346"/>
    <lineage>
        <taxon>Bacteria</taxon>
        <taxon>Bacillati</taxon>
        <taxon>Bacillota</taxon>
        <taxon>Bacilli</taxon>
        <taxon>Bacillales</taxon>
        <taxon>Caryophanaceae</taxon>
        <taxon>Paenisporosarcina</taxon>
    </lineage>
</organism>
<dbReference type="Pfam" id="PF12867">
    <property type="entry name" value="DinB_2"/>
    <property type="match status" value="1"/>
</dbReference>
<evidence type="ECO:0000313" key="2">
    <source>
        <dbReference type="EMBL" id="MCZ8538055.1"/>
    </source>
</evidence>
<dbReference type="RefSeq" id="WP_269927126.1">
    <property type="nucleotide sequence ID" value="NZ_JAMKBJ010000012.1"/>
</dbReference>
<name>A0A9X3LHF6_9BACL</name>
<dbReference type="AlphaFoldDB" id="A0A9X3LHF6"/>
<protein>
    <submittedName>
        <fullName evidence="2">DinB family protein</fullName>
    </submittedName>
</protein>
<feature type="domain" description="DinB-like" evidence="1">
    <location>
        <begin position="3"/>
        <end position="149"/>
    </location>
</feature>
<keyword evidence="3" id="KW-1185">Reference proteome</keyword>
<sequence>MTTRNHLLNELNELSYEDLNYNPEKNSWSIAQICHHVALTEETFAKAIAYGLKKSNVRAEQKKIDFMLDRSNKLKAPEIVQPPIDSLESDQILDLLSQSRILLMSVLNTVEDSSTLTEKSVPHPFLGELPLNQWIELIYLHEQRHIEQIKEIKLLAKS</sequence>
<reference evidence="2" key="1">
    <citation type="submission" date="2022-05" db="EMBL/GenBank/DDBJ databases">
        <authorList>
            <person name="Colautti A."/>
            <person name="Iacumin L."/>
        </authorList>
    </citation>
    <scope>NUCLEOTIDE SEQUENCE</scope>
    <source>
        <strain evidence="2">SK 55</strain>
    </source>
</reference>
<evidence type="ECO:0000313" key="3">
    <source>
        <dbReference type="Proteomes" id="UP001152173"/>
    </source>
</evidence>
<accession>A0A9X3LHF6</accession>
<dbReference type="SUPFAM" id="SSF109854">
    <property type="entry name" value="DinB/YfiT-like putative metalloenzymes"/>
    <property type="match status" value="1"/>
</dbReference>
<dbReference type="Proteomes" id="UP001152173">
    <property type="component" value="Unassembled WGS sequence"/>
</dbReference>
<dbReference type="InterPro" id="IPR034660">
    <property type="entry name" value="DinB/YfiT-like"/>
</dbReference>